<dbReference type="SUPFAM" id="SSF54171">
    <property type="entry name" value="DNA-binding domain"/>
    <property type="match status" value="1"/>
</dbReference>
<accession>A0A0D2N515</accession>
<dbReference type="InterPro" id="IPR036955">
    <property type="entry name" value="AP2/ERF_dom_sf"/>
</dbReference>
<dbReference type="SMART" id="SM00380">
    <property type="entry name" value="AP2"/>
    <property type="match status" value="1"/>
</dbReference>
<dbReference type="GO" id="GO:0005634">
    <property type="term" value="C:nucleus"/>
    <property type="evidence" value="ECO:0007669"/>
    <property type="project" value="UniProtKB-SubCell"/>
</dbReference>
<keyword evidence="4" id="KW-0804">Transcription</keyword>
<organism evidence="8 9">
    <name type="scientific">Monoraphidium neglectum</name>
    <dbReference type="NCBI Taxonomy" id="145388"/>
    <lineage>
        <taxon>Eukaryota</taxon>
        <taxon>Viridiplantae</taxon>
        <taxon>Chlorophyta</taxon>
        <taxon>core chlorophytes</taxon>
        <taxon>Chlorophyceae</taxon>
        <taxon>CS clade</taxon>
        <taxon>Sphaeropleales</taxon>
        <taxon>Selenastraceae</taxon>
        <taxon>Monoraphidium</taxon>
    </lineage>
</organism>
<dbReference type="GO" id="GO:0003677">
    <property type="term" value="F:DNA binding"/>
    <property type="evidence" value="ECO:0007669"/>
    <property type="project" value="UniProtKB-KW"/>
</dbReference>
<evidence type="ECO:0000256" key="6">
    <source>
        <dbReference type="SAM" id="MobiDB-lite"/>
    </source>
</evidence>
<dbReference type="GO" id="GO:0003700">
    <property type="term" value="F:DNA-binding transcription factor activity"/>
    <property type="evidence" value="ECO:0007669"/>
    <property type="project" value="InterPro"/>
</dbReference>
<keyword evidence="2" id="KW-0805">Transcription regulation</keyword>
<dbReference type="PROSITE" id="PS51032">
    <property type="entry name" value="AP2_ERF"/>
    <property type="match status" value="1"/>
</dbReference>
<sequence length="181" mass="19029">MDVEIPEGDKDSHGGAAGGPEAQGGVTWDDKEKTWRARIYDRNAGKQRHIGRFPAEEDAAQAYDCAALLLLGPSYATQDKLNFGVERAERLLPVFEAQPVFSRLRGPRPGAPGGAAPVPSLGVRKRVTKARAAAATMASATAAAIAAEELERAMAVIQRQVGWDGGGRAPCRPGATSRAAV</sequence>
<dbReference type="AlphaFoldDB" id="A0A0D2N515"/>
<evidence type="ECO:0000313" key="9">
    <source>
        <dbReference type="Proteomes" id="UP000054498"/>
    </source>
</evidence>
<gene>
    <name evidence="8" type="ORF">MNEG_0538</name>
</gene>
<evidence type="ECO:0000256" key="5">
    <source>
        <dbReference type="ARBA" id="ARBA00023242"/>
    </source>
</evidence>
<feature type="region of interest" description="Disordered" evidence="6">
    <location>
        <begin position="1"/>
        <end position="30"/>
    </location>
</feature>
<protein>
    <recommendedName>
        <fullName evidence="7">AP2/ERF domain-containing protein</fullName>
    </recommendedName>
</protein>
<keyword evidence="9" id="KW-1185">Reference proteome</keyword>
<evidence type="ECO:0000259" key="7">
    <source>
        <dbReference type="PROSITE" id="PS51032"/>
    </source>
</evidence>
<proteinExistence type="predicted"/>
<dbReference type="InterPro" id="IPR016177">
    <property type="entry name" value="DNA-bd_dom_sf"/>
</dbReference>
<dbReference type="RefSeq" id="XP_013906421.1">
    <property type="nucleotide sequence ID" value="XM_014050967.1"/>
</dbReference>
<evidence type="ECO:0000313" key="8">
    <source>
        <dbReference type="EMBL" id="KIZ07402.1"/>
    </source>
</evidence>
<keyword evidence="3" id="KW-0238">DNA-binding</keyword>
<keyword evidence="5" id="KW-0539">Nucleus</keyword>
<evidence type="ECO:0000256" key="4">
    <source>
        <dbReference type="ARBA" id="ARBA00023163"/>
    </source>
</evidence>
<dbReference type="EMBL" id="KK100264">
    <property type="protein sequence ID" value="KIZ07402.1"/>
    <property type="molecule type" value="Genomic_DNA"/>
</dbReference>
<feature type="domain" description="AP2/ERF" evidence="7">
    <location>
        <begin position="22"/>
        <end position="84"/>
    </location>
</feature>
<dbReference type="STRING" id="145388.A0A0D2N515"/>
<evidence type="ECO:0000256" key="1">
    <source>
        <dbReference type="ARBA" id="ARBA00004123"/>
    </source>
</evidence>
<dbReference type="KEGG" id="mng:MNEG_0538"/>
<dbReference type="Proteomes" id="UP000054498">
    <property type="component" value="Unassembled WGS sequence"/>
</dbReference>
<reference evidence="8 9" key="1">
    <citation type="journal article" date="2013" name="BMC Genomics">
        <title>Reconstruction of the lipid metabolism for the microalga Monoraphidium neglectum from its genome sequence reveals characteristics suitable for biofuel production.</title>
        <authorList>
            <person name="Bogen C."/>
            <person name="Al-Dilaimi A."/>
            <person name="Albersmeier A."/>
            <person name="Wichmann J."/>
            <person name="Grundmann M."/>
            <person name="Rupp O."/>
            <person name="Lauersen K.J."/>
            <person name="Blifernez-Klassen O."/>
            <person name="Kalinowski J."/>
            <person name="Goesmann A."/>
            <person name="Mussgnug J.H."/>
            <person name="Kruse O."/>
        </authorList>
    </citation>
    <scope>NUCLEOTIDE SEQUENCE [LARGE SCALE GENOMIC DNA]</scope>
    <source>
        <strain evidence="8 9">SAG 48.87</strain>
    </source>
</reference>
<comment type="subcellular location">
    <subcellularLocation>
        <location evidence="1">Nucleus</location>
    </subcellularLocation>
</comment>
<name>A0A0D2N515_9CHLO</name>
<dbReference type="OrthoDB" id="207175at2759"/>
<evidence type="ECO:0000256" key="2">
    <source>
        <dbReference type="ARBA" id="ARBA00023015"/>
    </source>
</evidence>
<dbReference type="Gene3D" id="3.30.730.10">
    <property type="entry name" value="AP2/ERF domain"/>
    <property type="match status" value="1"/>
</dbReference>
<dbReference type="GeneID" id="25726656"/>
<evidence type="ECO:0000256" key="3">
    <source>
        <dbReference type="ARBA" id="ARBA00023125"/>
    </source>
</evidence>
<dbReference type="InterPro" id="IPR001471">
    <property type="entry name" value="AP2/ERF_dom"/>
</dbReference>